<gene>
    <name evidence="1" type="ORF">DPMN_124189</name>
</gene>
<dbReference type="EMBL" id="JAIWYP010000005">
    <property type="protein sequence ID" value="KAH3822411.1"/>
    <property type="molecule type" value="Genomic_DNA"/>
</dbReference>
<reference evidence="1" key="1">
    <citation type="journal article" date="2019" name="bioRxiv">
        <title>The Genome of the Zebra Mussel, Dreissena polymorpha: A Resource for Invasive Species Research.</title>
        <authorList>
            <person name="McCartney M.A."/>
            <person name="Auch B."/>
            <person name="Kono T."/>
            <person name="Mallez S."/>
            <person name="Zhang Y."/>
            <person name="Obille A."/>
            <person name="Becker A."/>
            <person name="Abrahante J.E."/>
            <person name="Garbe J."/>
            <person name="Badalamenti J.P."/>
            <person name="Herman A."/>
            <person name="Mangelson H."/>
            <person name="Liachko I."/>
            <person name="Sullivan S."/>
            <person name="Sone E.D."/>
            <person name="Koren S."/>
            <person name="Silverstein K.A.T."/>
            <person name="Beckman K.B."/>
            <person name="Gohl D.M."/>
        </authorList>
    </citation>
    <scope>NUCLEOTIDE SEQUENCE</scope>
    <source>
        <strain evidence="1">Duluth1</strain>
        <tissue evidence="1">Whole animal</tissue>
    </source>
</reference>
<proteinExistence type="predicted"/>
<accession>A0A9D4JSA0</accession>
<organism evidence="1 2">
    <name type="scientific">Dreissena polymorpha</name>
    <name type="common">Zebra mussel</name>
    <name type="synonym">Mytilus polymorpha</name>
    <dbReference type="NCBI Taxonomy" id="45954"/>
    <lineage>
        <taxon>Eukaryota</taxon>
        <taxon>Metazoa</taxon>
        <taxon>Spiralia</taxon>
        <taxon>Lophotrochozoa</taxon>
        <taxon>Mollusca</taxon>
        <taxon>Bivalvia</taxon>
        <taxon>Autobranchia</taxon>
        <taxon>Heteroconchia</taxon>
        <taxon>Euheterodonta</taxon>
        <taxon>Imparidentia</taxon>
        <taxon>Neoheterodontei</taxon>
        <taxon>Myida</taxon>
        <taxon>Dreissenoidea</taxon>
        <taxon>Dreissenidae</taxon>
        <taxon>Dreissena</taxon>
    </lineage>
</organism>
<evidence type="ECO:0000313" key="1">
    <source>
        <dbReference type="EMBL" id="KAH3822411.1"/>
    </source>
</evidence>
<sequence length="139" mass="15902">MLAFYLLASGLTDKPAANCTLTVTFQGLEIPDGGFVRATSVVGIDRKYRTEIAYESREGSMRDYVQAKNSKFIQEDMAIYELQVIDSNRKQVHEDMATFVARQIQEDMASHEVRVIHSNTKQIQDDMAIYELRVFDSIR</sequence>
<reference evidence="1" key="2">
    <citation type="submission" date="2020-11" db="EMBL/GenBank/DDBJ databases">
        <authorList>
            <person name="McCartney M.A."/>
            <person name="Auch B."/>
            <person name="Kono T."/>
            <person name="Mallez S."/>
            <person name="Becker A."/>
            <person name="Gohl D.M."/>
            <person name="Silverstein K.A.T."/>
            <person name="Koren S."/>
            <person name="Bechman K.B."/>
            <person name="Herman A."/>
            <person name="Abrahante J.E."/>
            <person name="Garbe J."/>
        </authorList>
    </citation>
    <scope>NUCLEOTIDE SEQUENCE</scope>
    <source>
        <strain evidence="1">Duluth1</strain>
        <tissue evidence="1">Whole animal</tissue>
    </source>
</reference>
<comment type="caution">
    <text evidence="1">The sequence shown here is derived from an EMBL/GenBank/DDBJ whole genome shotgun (WGS) entry which is preliminary data.</text>
</comment>
<keyword evidence="2" id="KW-1185">Reference proteome</keyword>
<name>A0A9D4JSA0_DREPO</name>
<dbReference type="Proteomes" id="UP000828390">
    <property type="component" value="Unassembled WGS sequence"/>
</dbReference>
<evidence type="ECO:0000313" key="2">
    <source>
        <dbReference type="Proteomes" id="UP000828390"/>
    </source>
</evidence>
<protein>
    <submittedName>
        <fullName evidence="1">Uncharacterized protein</fullName>
    </submittedName>
</protein>
<dbReference type="AlphaFoldDB" id="A0A9D4JSA0"/>